<dbReference type="Gene3D" id="3.90.550.10">
    <property type="entry name" value="Spore Coat Polysaccharide Biosynthesis Protein SpsA, Chain A"/>
    <property type="match status" value="1"/>
</dbReference>
<evidence type="ECO:0000313" key="3">
    <source>
        <dbReference type="Proteomes" id="UP000657385"/>
    </source>
</evidence>
<feature type="region of interest" description="Disordered" evidence="1">
    <location>
        <begin position="1"/>
        <end position="28"/>
    </location>
</feature>
<gene>
    <name evidence="2" type="ORF">I2501_22675</name>
</gene>
<evidence type="ECO:0008006" key="4">
    <source>
        <dbReference type="Google" id="ProtNLM"/>
    </source>
</evidence>
<dbReference type="InterPro" id="IPR029044">
    <property type="entry name" value="Nucleotide-diphossugar_trans"/>
</dbReference>
<protein>
    <recommendedName>
        <fullName evidence="4">Glycosyltransferase</fullName>
    </recommendedName>
</protein>
<name>A0A931BAQ5_9ACTN</name>
<dbReference type="EMBL" id="JADPRT010000009">
    <property type="protein sequence ID" value="MBF9070823.1"/>
    <property type="molecule type" value="Genomic_DNA"/>
</dbReference>
<dbReference type="Proteomes" id="UP000657385">
    <property type="component" value="Unassembled WGS sequence"/>
</dbReference>
<evidence type="ECO:0000256" key="1">
    <source>
        <dbReference type="SAM" id="MobiDB-lite"/>
    </source>
</evidence>
<keyword evidence="3" id="KW-1185">Reference proteome</keyword>
<accession>A0A931BAQ5</accession>
<dbReference type="RefSeq" id="WP_196195976.1">
    <property type="nucleotide sequence ID" value="NZ_JADPRT010000009.1"/>
</dbReference>
<evidence type="ECO:0000313" key="2">
    <source>
        <dbReference type="EMBL" id="MBF9070823.1"/>
    </source>
</evidence>
<dbReference type="AlphaFoldDB" id="A0A931BAQ5"/>
<comment type="caution">
    <text evidence="2">The sequence shown here is derived from an EMBL/GenBank/DDBJ whole genome shotgun (WGS) entry which is preliminary data.</text>
</comment>
<proteinExistence type="predicted"/>
<organism evidence="2 3">
    <name type="scientific">Streptacidiphilus fuscans</name>
    <dbReference type="NCBI Taxonomy" id="2789292"/>
    <lineage>
        <taxon>Bacteria</taxon>
        <taxon>Bacillati</taxon>
        <taxon>Actinomycetota</taxon>
        <taxon>Actinomycetes</taxon>
        <taxon>Kitasatosporales</taxon>
        <taxon>Streptomycetaceae</taxon>
        <taxon>Streptacidiphilus</taxon>
    </lineage>
</organism>
<sequence length="242" mass="25389">MDPDFASAHEADTSSIPHPDGAAEQKHGTGPDANAFVLVIRAHNDASRIALTVLAARRLPQVRAVLVLESGSTDSTRRVALDSGATLLADEADLAGYTPLPLLCIRPSREGGATHALDEVLPLVDPVVSGAADMALGWCVPEGRGRAAERLERRGLARAGLAVPGLLTGEYCLTSAAFAATWPPAVGTGELVGRAADLLRAGLRVTPVRLEPPRLRRPMGLRERREVARALRGRRSVTGGSA</sequence>
<reference evidence="2" key="1">
    <citation type="submission" date="2020-11" db="EMBL/GenBank/DDBJ databases">
        <title>Isolation and identification of active actinomycetes.</title>
        <authorList>
            <person name="Yu B."/>
        </authorList>
    </citation>
    <scope>NUCLEOTIDE SEQUENCE</scope>
    <source>
        <strain evidence="2">NEAU-YB345</strain>
    </source>
</reference>